<sequence>MAAPVLTSRQVQNVDTALDMWVPEYQEIRGRMMTGHVEYQIVVVTSLPAFKLARHKPEDVVQFVVSRKYSEIEEFYHKVSALYPKCSLPSFPRKVLFVGETDIRERRSAFNDIVKAIAREKELVASPELREFLGSNIGDFVESRSARPYANHSEDGDFFKDEPPAEDPLLQIASKLQSKRAERVNRVIHCSPDSLPDLIHIALFKRTL</sequence>
<comment type="caution">
    <text evidence="2">The sequence shown here is derived from an EMBL/GenBank/DDBJ whole genome shotgun (WGS) entry which is preliminary data.</text>
</comment>
<dbReference type="AlphaFoldDB" id="A0AAV7C5B5"/>
<dbReference type="CDD" id="cd06868">
    <property type="entry name" value="PX_HS1BP3"/>
    <property type="match status" value="1"/>
</dbReference>
<protein>
    <recommendedName>
        <fullName evidence="1">PX domain-containing protein</fullName>
    </recommendedName>
</protein>
<dbReference type="GO" id="GO:0035091">
    <property type="term" value="F:phosphatidylinositol binding"/>
    <property type="evidence" value="ECO:0007669"/>
    <property type="project" value="InterPro"/>
</dbReference>
<proteinExistence type="predicted"/>
<dbReference type="InterPro" id="IPR039701">
    <property type="entry name" value="HS1BP3"/>
</dbReference>
<evidence type="ECO:0000313" key="3">
    <source>
        <dbReference type="Proteomes" id="UP000824782"/>
    </source>
</evidence>
<dbReference type="PROSITE" id="PS50195">
    <property type="entry name" value="PX"/>
    <property type="match status" value="1"/>
</dbReference>
<dbReference type="Gene3D" id="3.30.1520.10">
    <property type="entry name" value="Phox-like domain"/>
    <property type="match status" value="1"/>
</dbReference>
<accession>A0AAV7C5B5</accession>
<reference evidence="2" key="1">
    <citation type="thesis" date="2020" institute="ProQuest LLC" country="789 East Eisenhower Parkway, Ann Arbor, MI, USA">
        <title>Comparative Genomics and Chromosome Evolution.</title>
        <authorList>
            <person name="Mudd A.B."/>
        </authorList>
    </citation>
    <scope>NUCLEOTIDE SEQUENCE</scope>
    <source>
        <strain evidence="2">237g6f4</strain>
        <tissue evidence="2">Blood</tissue>
    </source>
</reference>
<dbReference type="PANTHER" id="PTHR14431">
    <property type="entry name" value="HCLS1-BINDING PROTEIN 3"/>
    <property type="match status" value="1"/>
</dbReference>
<dbReference type="Pfam" id="PF00787">
    <property type="entry name" value="PX"/>
    <property type="match status" value="1"/>
</dbReference>
<dbReference type="InterPro" id="IPR036871">
    <property type="entry name" value="PX_dom_sf"/>
</dbReference>
<dbReference type="InterPro" id="IPR001683">
    <property type="entry name" value="PX_dom"/>
</dbReference>
<keyword evidence="3" id="KW-1185">Reference proteome</keyword>
<dbReference type="SMART" id="SM00312">
    <property type="entry name" value="PX"/>
    <property type="match status" value="1"/>
</dbReference>
<organism evidence="2 3">
    <name type="scientific">Engystomops pustulosus</name>
    <name type="common">Tungara frog</name>
    <name type="synonym">Physalaemus pustulosus</name>
    <dbReference type="NCBI Taxonomy" id="76066"/>
    <lineage>
        <taxon>Eukaryota</taxon>
        <taxon>Metazoa</taxon>
        <taxon>Chordata</taxon>
        <taxon>Craniata</taxon>
        <taxon>Vertebrata</taxon>
        <taxon>Euteleostomi</taxon>
        <taxon>Amphibia</taxon>
        <taxon>Batrachia</taxon>
        <taxon>Anura</taxon>
        <taxon>Neobatrachia</taxon>
        <taxon>Hyloidea</taxon>
        <taxon>Leptodactylidae</taxon>
        <taxon>Leiuperinae</taxon>
        <taxon>Engystomops</taxon>
    </lineage>
</organism>
<name>A0AAV7C5B5_ENGPU</name>
<dbReference type="SUPFAM" id="SSF64268">
    <property type="entry name" value="PX domain"/>
    <property type="match status" value="1"/>
</dbReference>
<gene>
    <name evidence="2" type="ORF">GDO81_007127</name>
</gene>
<dbReference type="Proteomes" id="UP000824782">
    <property type="component" value="Unassembled WGS sequence"/>
</dbReference>
<evidence type="ECO:0000259" key="1">
    <source>
        <dbReference type="PROSITE" id="PS50195"/>
    </source>
</evidence>
<evidence type="ECO:0000313" key="2">
    <source>
        <dbReference type="EMBL" id="KAG8580083.1"/>
    </source>
</evidence>
<feature type="domain" description="PX" evidence="1">
    <location>
        <begin position="17"/>
        <end position="140"/>
    </location>
</feature>
<dbReference type="InterPro" id="IPR037901">
    <property type="entry name" value="HS1BP3_PX"/>
</dbReference>
<dbReference type="PANTHER" id="PTHR14431:SF1">
    <property type="entry name" value="HCLS1-BINDING PROTEIN 3"/>
    <property type="match status" value="1"/>
</dbReference>
<dbReference type="EMBL" id="WNYA01000003">
    <property type="protein sequence ID" value="KAG8580083.1"/>
    <property type="molecule type" value="Genomic_DNA"/>
</dbReference>